<dbReference type="AlphaFoldDB" id="A0A4V3XAT9"/>
<keyword evidence="3" id="KW-1185">Reference proteome</keyword>
<organism evidence="2 3">
    <name type="scientific">Hermanssonia centrifuga</name>
    <dbReference type="NCBI Taxonomy" id="98765"/>
    <lineage>
        <taxon>Eukaryota</taxon>
        <taxon>Fungi</taxon>
        <taxon>Dikarya</taxon>
        <taxon>Basidiomycota</taxon>
        <taxon>Agaricomycotina</taxon>
        <taxon>Agaricomycetes</taxon>
        <taxon>Polyporales</taxon>
        <taxon>Meruliaceae</taxon>
        <taxon>Hermanssonia</taxon>
    </lineage>
</organism>
<gene>
    <name evidence="2" type="ORF">EW026_g2925</name>
</gene>
<reference evidence="2 3" key="1">
    <citation type="submission" date="2019-02" db="EMBL/GenBank/DDBJ databases">
        <title>Genome sequencing of the rare red list fungi Phlebia centrifuga.</title>
        <authorList>
            <person name="Buettner E."/>
            <person name="Kellner H."/>
        </authorList>
    </citation>
    <scope>NUCLEOTIDE SEQUENCE [LARGE SCALE GENOMIC DNA]</scope>
    <source>
        <strain evidence="2 3">DSM 108282</strain>
    </source>
</reference>
<proteinExistence type="predicted"/>
<feature type="compositionally biased region" description="Low complexity" evidence="1">
    <location>
        <begin position="98"/>
        <end position="115"/>
    </location>
</feature>
<feature type="region of interest" description="Disordered" evidence="1">
    <location>
        <begin position="157"/>
        <end position="212"/>
    </location>
</feature>
<feature type="region of interest" description="Disordered" evidence="1">
    <location>
        <begin position="133"/>
        <end position="152"/>
    </location>
</feature>
<name>A0A4V3XAT9_9APHY</name>
<sequence length="233" mass="24752">MTDRNLKALDTRHTLPNLKNLLLTLTDPDIADSEPRLHRAPSITSTTISALQSPIMAPLSIFVEADVDPAVLDSTDAETIREYPNEGGEELNSPPPSGSTTPTKTITDTSTPTNTVRKSRTFLDLTPLSGFFKSRSASNSRVDTKAQPPLEDARAEATPIANGSGHPQEDSNTDDEDDRRTIRAGVSEEDTAEGKSLATARPNGTLNGAAFGHAPPAVEKIADTLQSPQVTAA</sequence>
<evidence type="ECO:0000256" key="1">
    <source>
        <dbReference type="SAM" id="MobiDB-lite"/>
    </source>
</evidence>
<dbReference type="Proteomes" id="UP000309038">
    <property type="component" value="Unassembled WGS sequence"/>
</dbReference>
<evidence type="ECO:0000313" key="2">
    <source>
        <dbReference type="EMBL" id="THG99422.1"/>
    </source>
</evidence>
<protein>
    <submittedName>
        <fullName evidence="2">Uncharacterized protein</fullName>
    </submittedName>
</protein>
<accession>A0A4V3XAT9</accession>
<comment type="caution">
    <text evidence="2">The sequence shown here is derived from an EMBL/GenBank/DDBJ whole genome shotgun (WGS) entry which is preliminary data.</text>
</comment>
<evidence type="ECO:0000313" key="3">
    <source>
        <dbReference type="Proteomes" id="UP000309038"/>
    </source>
</evidence>
<feature type="region of interest" description="Disordered" evidence="1">
    <location>
        <begin position="84"/>
        <end position="121"/>
    </location>
</feature>
<dbReference type="EMBL" id="SGPJ01000080">
    <property type="protein sequence ID" value="THG99422.1"/>
    <property type="molecule type" value="Genomic_DNA"/>
</dbReference>